<dbReference type="FunCoup" id="A0A2R6QUB0">
    <property type="interactions" value="854"/>
</dbReference>
<reference evidence="2" key="2">
    <citation type="journal article" date="2018" name="BMC Genomics">
        <title>A manually annotated Actinidia chinensis var. chinensis (kiwifruit) genome highlights the challenges associated with draft genomes and gene prediction in plants.</title>
        <authorList>
            <person name="Pilkington S.M."/>
            <person name="Crowhurst R."/>
            <person name="Hilario E."/>
            <person name="Nardozza S."/>
            <person name="Fraser L."/>
            <person name="Peng Y."/>
            <person name="Gunaseelan K."/>
            <person name="Simpson R."/>
            <person name="Tahir J."/>
            <person name="Deroles S.C."/>
            <person name="Templeton K."/>
            <person name="Luo Z."/>
            <person name="Davy M."/>
            <person name="Cheng C."/>
            <person name="McNeilage M."/>
            <person name="Scaglione D."/>
            <person name="Liu Y."/>
            <person name="Zhang Q."/>
            <person name="Datson P."/>
            <person name="De Silva N."/>
            <person name="Gardiner S.E."/>
            <person name="Bassett H."/>
            <person name="Chagne D."/>
            <person name="McCallum J."/>
            <person name="Dzierzon H."/>
            <person name="Deng C."/>
            <person name="Wang Y.Y."/>
            <person name="Barron L."/>
            <person name="Manako K."/>
            <person name="Bowen J."/>
            <person name="Foster T.M."/>
            <person name="Erridge Z.A."/>
            <person name="Tiffin H."/>
            <person name="Waite C.N."/>
            <person name="Davies K.M."/>
            <person name="Grierson E.P."/>
            <person name="Laing W.A."/>
            <person name="Kirk R."/>
            <person name="Chen X."/>
            <person name="Wood M."/>
            <person name="Montefiori M."/>
            <person name="Brummell D.A."/>
            <person name="Schwinn K.E."/>
            <person name="Catanach A."/>
            <person name="Fullerton C."/>
            <person name="Li D."/>
            <person name="Meiyalaghan S."/>
            <person name="Nieuwenhuizen N."/>
            <person name="Read N."/>
            <person name="Prakash R."/>
            <person name="Hunter D."/>
            <person name="Zhang H."/>
            <person name="McKenzie M."/>
            <person name="Knabel M."/>
            <person name="Harris A."/>
            <person name="Allan A.C."/>
            <person name="Gleave A."/>
            <person name="Chen A."/>
            <person name="Janssen B.J."/>
            <person name="Plunkett B."/>
            <person name="Ampomah-Dwamena C."/>
            <person name="Voogd C."/>
            <person name="Leif D."/>
            <person name="Lafferty D."/>
            <person name="Souleyre E.J.F."/>
            <person name="Varkonyi-Gasic E."/>
            <person name="Gambi F."/>
            <person name="Hanley J."/>
            <person name="Yao J.L."/>
            <person name="Cheung J."/>
            <person name="David K.M."/>
            <person name="Warren B."/>
            <person name="Marsh K."/>
            <person name="Snowden K.C."/>
            <person name="Lin-Wang K."/>
            <person name="Brian L."/>
            <person name="Martinez-Sanchez M."/>
            <person name="Wang M."/>
            <person name="Ileperuma N."/>
            <person name="Macnee N."/>
            <person name="Campin R."/>
            <person name="McAtee P."/>
            <person name="Drummond R.S.M."/>
            <person name="Espley R.V."/>
            <person name="Ireland H.S."/>
            <person name="Wu R."/>
            <person name="Atkinson R.G."/>
            <person name="Karunairetnam S."/>
            <person name="Bulley S."/>
            <person name="Chunkath S."/>
            <person name="Hanley Z."/>
            <person name="Storey R."/>
            <person name="Thrimawithana A.H."/>
            <person name="Thomson S."/>
            <person name="David C."/>
            <person name="Testolin R."/>
            <person name="Huang H."/>
            <person name="Hellens R.P."/>
            <person name="Schaffer R.J."/>
        </authorList>
    </citation>
    <scope>NUCLEOTIDE SEQUENCE [LARGE SCALE GENOMIC DNA]</scope>
    <source>
        <strain evidence="2">cv. Red5</strain>
    </source>
</reference>
<dbReference type="PANTHER" id="PTHR33702">
    <property type="entry name" value="BNAA09G40010D PROTEIN"/>
    <property type="match status" value="1"/>
</dbReference>
<dbReference type="PANTHER" id="PTHR33702:SF5">
    <property type="entry name" value="OS01G0308600 PROTEIN"/>
    <property type="match status" value="1"/>
</dbReference>
<keyword evidence="2" id="KW-1185">Reference proteome</keyword>
<sequence>MEGAVSMYGGLKRYWKRKGYERLNGSGRRHKTRVELGRTGYGSNRRRRFWRIKITPRLRFNPRKFLRGLRDAYVNFMLRIANTRVMSGGYGGAVDPSFGGLGRVSLKDYDEKMIVQIYKSLLMAQAQLVPRDAANIGTQIGYIR</sequence>
<dbReference type="STRING" id="1590841.A0A2R6QUB0"/>
<dbReference type="AlphaFoldDB" id="A0A2R6QUB0"/>
<gene>
    <name evidence="1" type="ORF">CEY00_Acc15276</name>
</gene>
<comment type="caution">
    <text evidence="1">The sequence shown here is derived from an EMBL/GenBank/DDBJ whole genome shotgun (WGS) entry which is preliminary data.</text>
</comment>
<organism evidence="1 2">
    <name type="scientific">Actinidia chinensis var. chinensis</name>
    <name type="common">Chinese soft-hair kiwi</name>
    <dbReference type="NCBI Taxonomy" id="1590841"/>
    <lineage>
        <taxon>Eukaryota</taxon>
        <taxon>Viridiplantae</taxon>
        <taxon>Streptophyta</taxon>
        <taxon>Embryophyta</taxon>
        <taxon>Tracheophyta</taxon>
        <taxon>Spermatophyta</taxon>
        <taxon>Magnoliopsida</taxon>
        <taxon>eudicotyledons</taxon>
        <taxon>Gunneridae</taxon>
        <taxon>Pentapetalae</taxon>
        <taxon>asterids</taxon>
        <taxon>Ericales</taxon>
        <taxon>Actinidiaceae</taxon>
        <taxon>Actinidia</taxon>
    </lineage>
</organism>
<dbReference type="OMA" id="MEIRYWR"/>
<protein>
    <submittedName>
        <fullName evidence="1">Uncharacterized protein</fullName>
    </submittedName>
</protein>
<reference evidence="1 2" key="1">
    <citation type="submission" date="2017-07" db="EMBL/GenBank/DDBJ databases">
        <title>An improved, manually edited Actinidia chinensis var. chinensis (kiwifruit) genome highlights the challenges associated with draft genomes and gene prediction in plants.</title>
        <authorList>
            <person name="Pilkington S."/>
            <person name="Crowhurst R."/>
            <person name="Hilario E."/>
            <person name="Nardozza S."/>
            <person name="Fraser L."/>
            <person name="Peng Y."/>
            <person name="Gunaseelan K."/>
            <person name="Simpson R."/>
            <person name="Tahir J."/>
            <person name="Deroles S."/>
            <person name="Templeton K."/>
            <person name="Luo Z."/>
            <person name="Davy M."/>
            <person name="Cheng C."/>
            <person name="Mcneilage M."/>
            <person name="Scaglione D."/>
            <person name="Liu Y."/>
            <person name="Zhang Q."/>
            <person name="Datson P."/>
            <person name="De Silva N."/>
            <person name="Gardiner S."/>
            <person name="Bassett H."/>
            <person name="Chagne D."/>
            <person name="Mccallum J."/>
            <person name="Dzierzon H."/>
            <person name="Deng C."/>
            <person name="Wang Y.-Y."/>
            <person name="Barron N."/>
            <person name="Manako K."/>
            <person name="Bowen J."/>
            <person name="Foster T."/>
            <person name="Erridge Z."/>
            <person name="Tiffin H."/>
            <person name="Waite C."/>
            <person name="Davies K."/>
            <person name="Grierson E."/>
            <person name="Laing W."/>
            <person name="Kirk R."/>
            <person name="Chen X."/>
            <person name="Wood M."/>
            <person name="Montefiori M."/>
            <person name="Brummell D."/>
            <person name="Schwinn K."/>
            <person name="Catanach A."/>
            <person name="Fullerton C."/>
            <person name="Li D."/>
            <person name="Meiyalaghan S."/>
            <person name="Nieuwenhuizen N."/>
            <person name="Read N."/>
            <person name="Prakash R."/>
            <person name="Hunter D."/>
            <person name="Zhang H."/>
            <person name="Mckenzie M."/>
            <person name="Knabel M."/>
            <person name="Harris A."/>
            <person name="Allan A."/>
            <person name="Chen A."/>
            <person name="Janssen B."/>
            <person name="Plunkett B."/>
            <person name="Dwamena C."/>
            <person name="Voogd C."/>
            <person name="Leif D."/>
            <person name="Lafferty D."/>
            <person name="Souleyre E."/>
            <person name="Varkonyi-Gasic E."/>
            <person name="Gambi F."/>
            <person name="Hanley J."/>
            <person name="Yao J.-L."/>
            <person name="Cheung J."/>
            <person name="David K."/>
            <person name="Warren B."/>
            <person name="Marsh K."/>
            <person name="Snowden K."/>
            <person name="Lin-Wang K."/>
            <person name="Brian L."/>
            <person name="Martinez-Sanchez M."/>
            <person name="Wang M."/>
            <person name="Ileperuma N."/>
            <person name="Macnee N."/>
            <person name="Campin R."/>
            <person name="Mcatee P."/>
            <person name="Drummond R."/>
            <person name="Espley R."/>
            <person name="Ireland H."/>
            <person name="Wu R."/>
            <person name="Atkinson R."/>
            <person name="Karunairetnam S."/>
            <person name="Bulley S."/>
            <person name="Chunkath S."/>
            <person name="Hanley Z."/>
            <person name="Storey R."/>
            <person name="Thrimawithana A."/>
            <person name="Thomson S."/>
            <person name="David C."/>
            <person name="Testolin R."/>
        </authorList>
    </citation>
    <scope>NUCLEOTIDE SEQUENCE [LARGE SCALE GENOMIC DNA]</scope>
    <source>
        <strain evidence="2">cv. Red5</strain>
        <tissue evidence="1">Young leaf</tissue>
    </source>
</reference>
<dbReference type="Gramene" id="PSS14709">
    <property type="protein sequence ID" value="PSS14709"/>
    <property type="gene ID" value="CEY00_Acc15276"/>
</dbReference>
<dbReference type="InParanoid" id="A0A2R6QUB0"/>
<dbReference type="Proteomes" id="UP000241394">
    <property type="component" value="Chromosome LG13"/>
</dbReference>
<evidence type="ECO:0000313" key="2">
    <source>
        <dbReference type="Proteomes" id="UP000241394"/>
    </source>
</evidence>
<accession>A0A2R6QUB0</accession>
<proteinExistence type="predicted"/>
<evidence type="ECO:0000313" key="1">
    <source>
        <dbReference type="EMBL" id="PSS14709.1"/>
    </source>
</evidence>
<name>A0A2R6QUB0_ACTCC</name>
<dbReference type="EMBL" id="NKQK01000013">
    <property type="protein sequence ID" value="PSS14709.1"/>
    <property type="molecule type" value="Genomic_DNA"/>
</dbReference>
<dbReference type="OrthoDB" id="1898021at2759"/>